<feature type="domain" description="EVE" evidence="8">
    <location>
        <begin position="64"/>
        <end position="170"/>
    </location>
</feature>
<dbReference type="InterPro" id="IPR015947">
    <property type="entry name" value="PUA-like_sf"/>
</dbReference>
<keyword evidence="7" id="KW-0472">Membrane</keyword>
<gene>
    <name evidence="9" type="primary">THYN1</name>
    <name evidence="9" type="synonym">thyn1</name>
</gene>
<organism evidence="9 10">
    <name type="scientific">Gadus morhua</name>
    <name type="common">Atlantic cod</name>
    <dbReference type="NCBI Taxonomy" id="8049"/>
    <lineage>
        <taxon>Eukaryota</taxon>
        <taxon>Metazoa</taxon>
        <taxon>Chordata</taxon>
        <taxon>Craniata</taxon>
        <taxon>Vertebrata</taxon>
        <taxon>Euteleostomi</taxon>
        <taxon>Actinopterygii</taxon>
        <taxon>Neopterygii</taxon>
        <taxon>Teleostei</taxon>
        <taxon>Neoteleostei</taxon>
        <taxon>Acanthomorphata</taxon>
        <taxon>Zeiogadaria</taxon>
        <taxon>Gadariae</taxon>
        <taxon>Gadiformes</taxon>
        <taxon>Gadoidei</taxon>
        <taxon>Gadidae</taxon>
        <taxon>Gadus</taxon>
    </lineage>
</organism>
<evidence type="ECO:0000256" key="5">
    <source>
        <dbReference type="ARBA" id="ARBA00023242"/>
    </source>
</evidence>
<dbReference type="Proteomes" id="UP000694546">
    <property type="component" value="Chromosome 16"/>
</dbReference>
<evidence type="ECO:0000256" key="6">
    <source>
        <dbReference type="SAM" id="MobiDB-lite"/>
    </source>
</evidence>
<reference evidence="9" key="2">
    <citation type="submission" date="2025-09" db="UniProtKB">
        <authorList>
            <consortium name="Ensembl"/>
        </authorList>
    </citation>
    <scope>IDENTIFICATION</scope>
</reference>
<comment type="subcellular location">
    <subcellularLocation>
        <location evidence="2">Nucleus</location>
    </subcellularLocation>
</comment>
<dbReference type="Gene3D" id="3.10.590.10">
    <property type="entry name" value="ph1033 like domains"/>
    <property type="match status" value="1"/>
</dbReference>
<dbReference type="GeneTree" id="ENSGT00390000013297"/>
<comment type="function">
    <text evidence="1">Specifically binds 5-hydroxymethylcytosine (5hmC), suggesting that it acts as a specific reader of 5hmC.</text>
</comment>
<feature type="transmembrane region" description="Helical" evidence="7">
    <location>
        <begin position="166"/>
        <end position="185"/>
    </location>
</feature>
<keyword evidence="4" id="KW-0597">Phosphoprotein</keyword>
<feature type="compositionally biased region" description="Low complexity" evidence="6">
    <location>
        <begin position="8"/>
        <end position="18"/>
    </location>
</feature>
<dbReference type="AlphaFoldDB" id="A0A8C5BRJ7"/>
<feature type="region of interest" description="Disordered" evidence="6">
    <location>
        <begin position="1"/>
        <end position="55"/>
    </location>
</feature>
<protein>
    <recommendedName>
        <fullName evidence="3">Thymocyte nuclear protein 1</fullName>
    </recommendedName>
</protein>
<reference evidence="9" key="1">
    <citation type="submission" date="2025-08" db="UniProtKB">
        <authorList>
            <consortium name="Ensembl"/>
        </authorList>
    </citation>
    <scope>IDENTIFICATION</scope>
</reference>
<dbReference type="FunFam" id="3.10.590.10:FF:000003">
    <property type="entry name" value="Thymocyte nuclear protein 1"/>
    <property type="match status" value="1"/>
</dbReference>
<dbReference type="SUPFAM" id="SSF88697">
    <property type="entry name" value="PUA domain-like"/>
    <property type="match status" value="1"/>
</dbReference>
<dbReference type="Pfam" id="PF01878">
    <property type="entry name" value="EVE"/>
    <property type="match status" value="1"/>
</dbReference>
<accession>A0A8C5BRJ7</accession>
<evidence type="ECO:0000256" key="3">
    <source>
        <dbReference type="ARBA" id="ARBA00014654"/>
    </source>
</evidence>
<evidence type="ECO:0000313" key="10">
    <source>
        <dbReference type="Proteomes" id="UP000694546"/>
    </source>
</evidence>
<proteinExistence type="predicted"/>
<evidence type="ECO:0000256" key="7">
    <source>
        <dbReference type="SAM" id="Phobius"/>
    </source>
</evidence>
<dbReference type="InterPro" id="IPR052181">
    <property type="entry name" value="5hmC_binding"/>
</dbReference>
<evidence type="ECO:0000259" key="8">
    <source>
        <dbReference type="Pfam" id="PF01878"/>
    </source>
</evidence>
<keyword evidence="5" id="KW-0539">Nucleus</keyword>
<name>A0A8C5BRJ7_GADMO</name>
<dbReference type="PANTHER" id="PTHR14087:SF7">
    <property type="entry name" value="THYMOCYTE NUCLEAR PROTEIN 1"/>
    <property type="match status" value="1"/>
</dbReference>
<evidence type="ECO:0000256" key="2">
    <source>
        <dbReference type="ARBA" id="ARBA00004123"/>
    </source>
</evidence>
<keyword evidence="7" id="KW-1133">Transmembrane helix</keyword>
<feature type="compositionally biased region" description="Basic and acidic residues" evidence="6">
    <location>
        <begin position="43"/>
        <end position="52"/>
    </location>
</feature>
<dbReference type="CDD" id="cd21133">
    <property type="entry name" value="EVE"/>
    <property type="match status" value="1"/>
</dbReference>
<keyword evidence="10" id="KW-1185">Reference proteome</keyword>
<dbReference type="InterPro" id="IPR002740">
    <property type="entry name" value="EVE_domain"/>
</dbReference>
<evidence type="ECO:0000256" key="4">
    <source>
        <dbReference type="ARBA" id="ARBA00022553"/>
    </source>
</evidence>
<dbReference type="PANTHER" id="PTHR14087">
    <property type="entry name" value="THYMOCYTE NUCLEAR PROTEIN 1"/>
    <property type="match status" value="1"/>
</dbReference>
<dbReference type="Ensembl" id="ENSGMOT00000063126.1">
    <property type="protein sequence ID" value="ENSGMOP00000050078.1"/>
    <property type="gene ID" value="ENSGMOG00000008655.2"/>
</dbReference>
<feature type="compositionally biased region" description="Basic and acidic residues" evidence="6">
    <location>
        <begin position="22"/>
        <end position="36"/>
    </location>
</feature>
<keyword evidence="7" id="KW-0812">Transmembrane</keyword>
<dbReference type="InterPro" id="IPR047197">
    <property type="entry name" value="THYN1-like_EVE"/>
</dbReference>
<evidence type="ECO:0000256" key="1">
    <source>
        <dbReference type="ARBA" id="ARBA00002530"/>
    </source>
</evidence>
<dbReference type="GO" id="GO:0005634">
    <property type="term" value="C:nucleus"/>
    <property type="evidence" value="ECO:0007669"/>
    <property type="project" value="UniProtKB-SubCell"/>
</dbReference>
<evidence type="ECO:0000313" key="9">
    <source>
        <dbReference type="Ensembl" id="ENSGMOP00000050078.1"/>
    </source>
</evidence>
<sequence>MAPKKSTRASTRAADSSTFDVTPKDDDSREEVEVKKPIRGKRSASDSSDKKTKSVPPSIPLFSHWLMKSEPETRLEYGVDVKFGIEDLKALPNQTGCWDGVRNYQARNFMRDMREGHVAFFYHSNCKEPGIAGIMEVVKVAYVDHTQFDKKDVHFDASSKADNPKWSMVCFMIVLCILLYTYMIASSQTTYPGSGRGGSSSSKGPHNSLSRGHIDQLLRGGSQGVPRPLLRYNLSTLSWVFPEVSHRLKIQINKWTAFI</sequence>